<comment type="caution">
    <text evidence="1">The sequence shown here is derived from an EMBL/GenBank/DDBJ whole genome shotgun (WGS) entry which is preliminary data.</text>
</comment>
<protein>
    <submittedName>
        <fullName evidence="1">Uncharacterized protein</fullName>
    </submittedName>
</protein>
<reference evidence="2" key="1">
    <citation type="journal article" date="2019" name="Int. J. Syst. Evol. Microbiol.">
        <title>The Global Catalogue of Microorganisms (GCM) 10K type strain sequencing project: providing services to taxonomists for standard genome sequencing and annotation.</title>
        <authorList>
            <consortium name="The Broad Institute Genomics Platform"/>
            <consortium name="The Broad Institute Genome Sequencing Center for Infectious Disease"/>
            <person name="Wu L."/>
            <person name="Ma J."/>
        </authorList>
    </citation>
    <scope>NUCLEOTIDE SEQUENCE [LARGE SCALE GENOMIC DNA]</scope>
    <source>
        <strain evidence="2">JCM 16343</strain>
    </source>
</reference>
<dbReference type="Proteomes" id="UP001501787">
    <property type="component" value="Unassembled WGS sequence"/>
</dbReference>
<evidence type="ECO:0000313" key="1">
    <source>
        <dbReference type="EMBL" id="GAA0323022.1"/>
    </source>
</evidence>
<name>A0ABP3FSY3_9GAMM</name>
<sequence>MRSTYEDTRIPLQLRRLMVFTEICQRAKAKPDEMVHLSSYTQLSLGAVYISAFNAFIAYGGVFEYAHTRDEVEAQGIQVIPNDEVIMCALTTTMTAFTKPARHPLQLLWYWNHYVKNRLHEYVDSHETHFFKINDEIDCEYAPHRYHERLIATVHLPLWDDAVYRRAY</sequence>
<organism evidence="1 2">
    <name type="scientific">Psychrobacter aestuarii</name>
    <dbReference type="NCBI Taxonomy" id="556327"/>
    <lineage>
        <taxon>Bacteria</taxon>
        <taxon>Pseudomonadati</taxon>
        <taxon>Pseudomonadota</taxon>
        <taxon>Gammaproteobacteria</taxon>
        <taxon>Moraxellales</taxon>
        <taxon>Moraxellaceae</taxon>
        <taxon>Psychrobacter</taxon>
    </lineage>
</organism>
<proteinExistence type="predicted"/>
<dbReference type="RefSeq" id="WP_201504623.1">
    <property type="nucleotide sequence ID" value="NZ_BAAAFR010000008.1"/>
</dbReference>
<dbReference type="EMBL" id="BAAAFR010000008">
    <property type="protein sequence ID" value="GAA0323022.1"/>
    <property type="molecule type" value="Genomic_DNA"/>
</dbReference>
<evidence type="ECO:0000313" key="2">
    <source>
        <dbReference type="Proteomes" id="UP001501787"/>
    </source>
</evidence>
<gene>
    <name evidence="1" type="ORF">GCM10009129_21050</name>
</gene>
<keyword evidence="2" id="KW-1185">Reference proteome</keyword>
<accession>A0ABP3FSY3</accession>